<sequence length="1718" mass="185845">MSIRTMSGSVILRRPSDLDTDTVVSDDGVTIVVGAPHIGKTERFDHLADETELTCVDSLSAADEPTGPVVVDDFYTAYQHATLDDRREFLDTLADASHLCLSTRPRDLDWLCTTDLDTDANGETDADSTTDSSSTADPNIDVAAEASADRDLAGVLREALDAVVVLSYALDDPQDWEGVDGSVSADTLETYADRLSYDYALDADGVLANHLGDATYGPTLVPSVTLTLAADTDTATQGWLTESLREYVGATGLSMATTPFKTLGKKAAEYGQAITSGEVALDADIDRETVAALAGSAAPTAISALSGSLPFVVAFGLLLWRANPGNDMADLADDLFDHLLDDRLTPLDKARLETGLGLPPRTLDALDSIDDHVESQFIDAFASLPALQSDVEAMQAELRDHRDRLEAVEDGLANLAEEIYRGREKATEGLAHLETRLQNEEEVLLGERVHPDDVEYLPDEDGNKVDQLRDRLEDDTTDVVVLRGPHGSGKTTAAYKACRDLTDGDDNNYEVRLPRFGEATSVEQVIESSDKHTILYANFQTEVGLGAAGDNERQVEVGTVASGQQLRELQSWSCDHGTVIIECRDELHNSFTDKAPKKFAQAERDTREDATSITFERFDKKADAVRETTRWALDVLDYEGEYETVVDEVVDLANGNIEIAKLAARYAATEGEQLSAFGSAMELVHHDVQPVLDADADHGDVGEIYEQVCVTPGVQTRELVDLFEGNITKCAKTLAGYLGGDITDAENTTDDVGDGETAAGWHDYGPSDTTMSVNPDDSWRPRPIIYGRAVVEYEVFRTTAGNVQPDPNEIREDLDKYLGRYEATDDPEFALVRLARSLGGLYGRARKRDDDDLASAIYKVGVKWLLTDGVNDQLAISDEMDDDEVARRTDLFVRTIRTLLSHDVPVPATIFEQNTAQFLHGAQIEADRAETTPVTVIENLFAYALTNSRDIGPEQLTALQSLLPELAAACNKGFDANLGQFLENVYAMALSKLANKSVNPNGEAVAEWVDELEERAEAMAGHDDAHNDPAGQFLENVYAMALSNLVDKSATPDGEAVTEWVDELEERAEAMAGRDDAHNDPAGQFLANLYAMALSKLADKSANPNEEAVTEWVDELEERAEAMAGRDDAHDLPARQLLENLYAMALSKLADKSATPDGEAVTEWVDHIAEQVGEVAASDTHSKPQAEFVAWTYGFGVARVLPGDSERPTVWGQTLADHTVNILPDSELDTFYDAARIGLMQEPNFDGLPWLVGDVLDRTVAAESPVGESRDQRVELVGGLVADIAEGFWSLGQHDSFESDVFRALTARVGAVASTNVEFFHDLASRVADSLADTDTDDADTGVGASGAWLARIYPAALVAVADADSATSDDLNTVYEQGRDALADASRKVVAEYHARALGRVPRDAVADWHDRAATRACDDLGADAPTALYRVGLQHVRNGNGRTAMACLAGVWRARDALGNESAVTERIGVGYAAHLALDISDADVDEAVLDALPDETNDHPAAVQAVAAVLDDRDPVVTPDELRADINPDADSHSLADLETLAYSDLLEALTRTPRDDYETALELIAHDGDAETVVSRLRSVWEARDEVEEDSDDYVAVLSGGVLLAAHALVVGPDVIDADPDVIRETVAPHRDRLSNSVRTLFAYLADDAPDADPEAMAERADTDNPEVEDLETFAVAAVLGLAMRHDEEAQGDETEGSDATAETDSTVRDDSRD</sequence>
<gene>
    <name evidence="3" type="ORF">ACFO9K_22940</name>
</gene>
<dbReference type="RefSeq" id="WP_254270582.1">
    <property type="nucleotide sequence ID" value="NZ_CP100402.1"/>
</dbReference>
<dbReference type="Proteomes" id="UP001595945">
    <property type="component" value="Unassembled WGS sequence"/>
</dbReference>
<keyword evidence="4" id="KW-1185">Reference proteome</keyword>
<dbReference type="EMBL" id="JBHSHT010000005">
    <property type="protein sequence ID" value="MFC4827103.1"/>
    <property type="molecule type" value="Genomic_DNA"/>
</dbReference>
<dbReference type="GeneID" id="73047671"/>
<organism evidence="3 4">
    <name type="scientific">Halorussus aquaticus</name>
    <dbReference type="NCBI Taxonomy" id="2953748"/>
    <lineage>
        <taxon>Archaea</taxon>
        <taxon>Methanobacteriati</taxon>
        <taxon>Methanobacteriota</taxon>
        <taxon>Stenosarchaea group</taxon>
        <taxon>Halobacteria</taxon>
        <taxon>Halobacteriales</taxon>
        <taxon>Haladaptataceae</taxon>
        <taxon>Halorussus</taxon>
    </lineage>
</organism>
<evidence type="ECO:0000256" key="1">
    <source>
        <dbReference type="SAM" id="Coils"/>
    </source>
</evidence>
<comment type="caution">
    <text evidence="3">The sequence shown here is derived from an EMBL/GenBank/DDBJ whole genome shotgun (WGS) entry which is preliminary data.</text>
</comment>
<evidence type="ECO:0000313" key="4">
    <source>
        <dbReference type="Proteomes" id="UP001595945"/>
    </source>
</evidence>
<feature type="compositionally biased region" description="Acidic residues" evidence="2">
    <location>
        <begin position="119"/>
        <end position="128"/>
    </location>
</feature>
<evidence type="ECO:0000313" key="3">
    <source>
        <dbReference type="EMBL" id="MFC4827103.1"/>
    </source>
</evidence>
<feature type="region of interest" description="Disordered" evidence="2">
    <location>
        <begin position="119"/>
        <end position="139"/>
    </location>
</feature>
<feature type="region of interest" description="Disordered" evidence="2">
    <location>
        <begin position="1689"/>
        <end position="1718"/>
    </location>
</feature>
<name>A0ABD5Q8S3_9EURY</name>
<feature type="coiled-coil region" evidence="1">
    <location>
        <begin position="384"/>
        <end position="443"/>
    </location>
</feature>
<protein>
    <submittedName>
        <fullName evidence="3">MSCRAMM family adhesin SdrC</fullName>
    </submittedName>
</protein>
<reference evidence="3 4" key="1">
    <citation type="journal article" date="2019" name="Int. J. Syst. Evol. Microbiol.">
        <title>The Global Catalogue of Microorganisms (GCM) 10K type strain sequencing project: providing services to taxonomists for standard genome sequencing and annotation.</title>
        <authorList>
            <consortium name="The Broad Institute Genomics Platform"/>
            <consortium name="The Broad Institute Genome Sequencing Center for Infectious Disease"/>
            <person name="Wu L."/>
            <person name="Ma J."/>
        </authorList>
    </citation>
    <scope>NUCLEOTIDE SEQUENCE [LARGE SCALE GENOMIC DNA]</scope>
    <source>
        <strain evidence="3 4">XZYJ18</strain>
    </source>
</reference>
<proteinExistence type="predicted"/>
<accession>A0ABD5Q8S3</accession>
<evidence type="ECO:0000256" key="2">
    <source>
        <dbReference type="SAM" id="MobiDB-lite"/>
    </source>
</evidence>
<keyword evidence="1" id="KW-0175">Coiled coil</keyword>